<evidence type="ECO:0000256" key="1">
    <source>
        <dbReference type="SAM" id="MobiDB-lite"/>
    </source>
</evidence>
<proteinExistence type="predicted"/>
<accession>A0ABP7ZAP3</accession>
<dbReference type="RefSeq" id="WP_345023979.1">
    <property type="nucleotide sequence ID" value="NZ_BAABDO010000097.1"/>
</dbReference>
<name>A0ABP7ZAP3_9ACTN</name>
<sequence>MTEQTTPTTPAKAPAAKPAASGKATSKPAPAAKAARPAKAPARAARTATDGTATPTAARNAPAAAKAAPAKSATEATDKPDQAAPVELPEYVIVQRKRRYANTTTRVLDLKHPACPVTPVKLDEAGPVMTWAAECTDHDQRGYYRRKDIAEANAADPWIFCHECATAMGEYIPVKR</sequence>
<dbReference type="Proteomes" id="UP001500266">
    <property type="component" value="Unassembled WGS sequence"/>
</dbReference>
<comment type="caution">
    <text evidence="2">The sequence shown here is derived from an EMBL/GenBank/DDBJ whole genome shotgun (WGS) entry which is preliminary data.</text>
</comment>
<reference evidence="3" key="1">
    <citation type="journal article" date="2019" name="Int. J. Syst. Evol. Microbiol.">
        <title>The Global Catalogue of Microorganisms (GCM) 10K type strain sequencing project: providing services to taxonomists for standard genome sequencing and annotation.</title>
        <authorList>
            <consortium name="The Broad Institute Genomics Platform"/>
            <consortium name="The Broad Institute Genome Sequencing Center for Infectious Disease"/>
            <person name="Wu L."/>
            <person name="Ma J."/>
        </authorList>
    </citation>
    <scope>NUCLEOTIDE SEQUENCE [LARGE SCALE GENOMIC DNA]</scope>
    <source>
        <strain evidence="3">JCM 17316</strain>
    </source>
</reference>
<organism evidence="2 3">
    <name type="scientific">Actinomadura keratinilytica</name>
    <dbReference type="NCBI Taxonomy" id="547461"/>
    <lineage>
        <taxon>Bacteria</taxon>
        <taxon>Bacillati</taxon>
        <taxon>Actinomycetota</taxon>
        <taxon>Actinomycetes</taxon>
        <taxon>Streptosporangiales</taxon>
        <taxon>Thermomonosporaceae</taxon>
        <taxon>Actinomadura</taxon>
    </lineage>
</organism>
<gene>
    <name evidence="2" type="ORF">GCM10022416_49380</name>
</gene>
<feature type="compositionally biased region" description="Low complexity" evidence="1">
    <location>
        <begin position="1"/>
        <end position="75"/>
    </location>
</feature>
<dbReference type="EMBL" id="BAABDO010000097">
    <property type="protein sequence ID" value="GAA4151786.1"/>
    <property type="molecule type" value="Genomic_DNA"/>
</dbReference>
<keyword evidence="3" id="KW-1185">Reference proteome</keyword>
<evidence type="ECO:0000313" key="2">
    <source>
        <dbReference type="EMBL" id="GAA4151786.1"/>
    </source>
</evidence>
<protein>
    <submittedName>
        <fullName evidence="2">Uncharacterized protein</fullName>
    </submittedName>
</protein>
<evidence type="ECO:0000313" key="3">
    <source>
        <dbReference type="Proteomes" id="UP001500266"/>
    </source>
</evidence>
<feature type="region of interest" description="Disordered" evidence="1">
    <location>
        <begin position="1"/>
        <end position="86"/>
    </location>
</feature>